<dbReference type="Proteomes" id="UP000001929">
    <property type="component" value="Chromosome"/>
</dbReference>
<dbReference type="InterPro" id="IPR043428">
    <property type="entry name" value="LivM-like"/>
</dbReference>
<dbReference type="GO" id="GO:0005886">
    <property type="term" value="C:plasma membrane"/>
    <property type="evidence" value="ECO:0007669"/>
    <property type="project" value="UniProtKB-SubCell"/>
</dbReference>
<dbReference type="KEGG" id="rru:Rru_A0584"/>
<reference evidence="9 10" key="1">
    <citation type="journal article" date="2011" name="Stand. Genomic Sci.">
        <title>Complete genome sequence of Rhodospirillum rubrum type strain (S1).</title>
        <authorList>
            <person name="Munk A.C."/>
            <person name="Copeland A."/>
            <person name="Lucas S."/>
            <person name="Lapidus A."/>
            <person name="Del Rio T.G."/>
            <person name="Barry K."/>
            <person name="Detter J.C."/>
            <person name="Hammon N."/>
            <person name="Israni S."/>
            <person name="Pitluck S."/>
            <person name="Brettin T."/>
            <person name="Bruce D."/>
            <person name="Han C."/>
            <person name="Tapia R."/>
            <person name="Gilna P."/>
            <person name="Schmutz J."/>
            <person name="Larimer F."/>
            <person name="Land M."/>
            <person name="Kyrpides N.C."/>
            <person name="Mavromatis K."/>
            <person name="Richardson P."/>
            <person name="Rohde M."/>
            <person name="Goker M."/>
            <person name="Klenk H.P."/>
            <person name="Zhang Y."/>
            <person name="Roberts G.P."/>
            <person name="Reslewic S."/>
            <person name="Schwartz D.C."/>
        </authorList>
    </citation>
    <scope>NUCLEOTIDE SEQUENCE [LARGE SCALE GENOMIC DNA]</scope>
    <source>
        <strain evidence="10">ATCC 11170 / ATH 1.1.1 / DSM 467 / LMG 4362 / NCIMB 8255 / S1</strain>
    </source>
</reference>
<evidence type="ECO:0000256" key="5">
    <source>
        <dbReference type="ARBA" id="ARBA00022970"/>
    </source>
</evidence>
<dbReference type="CDD" id="cd06582">
    <property type="entry name" value="TM_PBP1_LivH_like"/>
    <property type="match status" value="1"/>
</dbReference>
<dbReference type="Pfam" id="PF02653">
    <property type="entry name" value="BPD_transp_2"/>
    <property type="match status" value="2"/>
</dbReference>
<dbReference type="PhylomeDB" id="Q2RWV7"/>
<name>Q2RWV7_RHORT</name>
<dbReference type="InterPro" id="IPR052157">
    <property type="entry name" value="BCAA_transport_permease"/>
</dbReference>
<dbReference type="InterPro" id="IPR001851">
    <property type="entry name" value="ABC_transp_permease"/>
</dbReference>
<dbReference type="STRING" id="269796.Rru_A0584"/>
<keyword evidence="4" id="KW-0812">Transmembrane</keyword>
<keyword evidence="5" id="KW-0029">Amino-acid transport</keyword>
<gene>
    <name evidence="9" type="ordered locus">Rru_A0584</name>
</gene>
<evidence type="ECO:0000256" key="2">
    <source>
        <dbReference type="ARBA" id="ARBA00022448"/>
    </source>
</evidence>
<comment type="subcellular location">
    <subcellularLocation>
        <location evidence="1">Cell membrane</location>
        <topology evidence="1">Multi-pass membrane protein</topology>
    </subcellularLocation>
</comment>
<evidence type="ECO:0000313" key="9">
    <source>
        <dbReference type="EMBL" id="ABC21388.1"/>
    </source>
</evidence>
<comment type="similarity">
    <text evidence="8">Belongs to the binding-protein-dependent transport system permease family. LivHM subfamily.</text>
</comment>
<keyword evidence="2" id="KW-0813">Transport</keyword>
<dbReference type="eggNOG" id="COG0559">
    <property type="taxonomic scope" value="Bacteria"/>
</dbReference>
<keyword evidence="7" id="KW-0472">Membrane</keyword>
<keyword evidence="3" id="KW-1003">Cell membrane</keyword>
<dbReference type="RefSeq" id="WP_011388342.1">
    <property type="nucleotide sequence ID" value="NC_007643.1"/>
</dbReference>
<sequence>MSVDFLIVQFLGGLASASSLFLVAAGLSIIFGVTRVVNFAHGTLFMIGAYLAYTLAETLGLGFWPALLLAPLAVGGLGALIEIGLLRRIYRAPELFQLVATFALVLIASDVVPMIWGPEDLLGPRAPGLGGAVSVMGRAVPEYDLFLIALGPLVLGALWLVFTRTRWGLLVRAATEDREMVAALGTDQRWLFTGVFALGALLAGLGGALALPREAIGHGMDAGVIVQAFVVVVVGGMGSVPGAYLAAVLLGLVNAFGVAFFPQGTLVTMGLVMGAVLIVRPRGLLGRIESEGGVSAVGPGPRLRPASGKGRLLWGLGVVLVLAAPRFLDAYGLSLLCEALILALSASALQLLMGTGGMVSFGHGAFFGLGAYGTAVAVVQGGLSLPIALACAPLAGGLGGLLVGWLISRLSGVYLAMLTLAFAEIIHALAIQAVGVTGGDNGLIGVWPPPWAGDPAVFAWLVMAICLPALFGLRALALGEFGRRLRALRDARSRAEASGIAAARLHALTFAIVGAGAGLAGGLFAFLKGSVFPAITAIPTSVDALVMVLLGGLHALAGPLVGAFLYLGLESVVAARTDLWQLVVGLVVLGLVLVFPQGVAGAAGRLARRGRPQ</sequence>
<dbReference type="PANTHER" id="PTHR11795:SF442">
    <property type="entry name" value="ABC TRANSPORTER ATP-BINDING PROTEIN"/>
    <property type="match status" value="1"/>
</dbReference>
<proteinExistence type="inferred from homology"/>
<dbReference type="EnsemblBacteria" id="ABC21388">
    <property type="protein sequence ID" value="ABC21388"/>
    <property type="gene ID" value="Rru_A0584"/>
</dbReference>
<dbReference type="PATRIC" id="fig|269796.9.peg.638"/>
<dbReference type="eggNOG" id="COG4177">
    <property type="taxonomic scope" value="Bacteria"/>
</dbReference>
<evidence type="ECO:0000256" key="3">
    <source>
        <dbReference type="ARBA" id="ARBA00022475"/>
    </source>
</evidence>
<dbReference type="AlphaFoldDB" id="Q2RWV7"/>
<evidence type="ECO:0000256" key="8">
    <source>
        <dbReference type="ARBA" id="ARBA00037998"/>
    </source>
</evidence>
<keyword evidence="6" id="KW-1133">Transmembrane helix</keyword>
<evidence type="ECO:0000256" key="7">
    <source>
        <dbReference type="ARBA" id="ARBA00023136"/>
    </source>
</evidence>
<evidence type="ECO:0000313" key="10">
    <source>
        <dbReference type="Proteomes" id="UP000001929"/>
    </source>
</evidence>
<keyword evidence="10" id="KW-1185">Reference proteome</keyword>
<dbReference type="GO" id="GO:0006865">
    <property type="term" value="P:amino acid transport"/>
    <property type="evidence" value="ECO:0007669"/>
    <property type="project" value="UniProtKB-KW"/>
</dbReference>
<evidence type="ECO:0000256" key="6">
    <source>
        <dbReference type="ARBA" id="ARBA00022989"/>
    </source>
</evidence>
<dbReference type="EMBL" id="CP000230">
    <property type="protein sequence ID" value="ABC21388.1"/>
    <property type="molecule type" value="Genomic_DNA"/>
</dbReference>
<dbReference type="HOGENOM" id="CLU_028469_0_0_5"/>
<organism evidence="9 10">
    <name type="scientific">Rhodospirillum rubrum (strain ATCC 11170 / ATH 1.1.1 / DSM 467 / LMG 4362 / NCIMB 8255 / S1)</name>
    <dbReference type="NCBI Taxonomy" id="269796"/>
    <lineage>
        <taxon>Bacteria</taxon>
        <taxon>Pseudomonadati</taxon>
        <taxon>Pseudomonadota</taxon>
        <taxon>Alphaproteobacteria</taxon>
        <taxon>Rhodospirillales</taxon>
        <taxon>Rhodospirillaceae</taxon>
        <taxon>Rhodospirillum</taxon>
    </lineage>
</organism>
<accession>Q2RWV7</accession>
<protein>
    <submittedName>
        <fullName evidence="9">Inner-membrane translocator</fullName>
    </submittedName>
</protein>
<evidence type="ECO:0000256" key="1">
    <source>
        <dbReference type="ARBA" id="ARBA00004651"/>
    </source>
</evidence>
<evidence type="ECO:0000256" key="4">
    <source>
        <dbReference type="ARBA" id="ARBA00022692"/>
    </source>
</evidence>
<dbReference type="GO" id="GO:0015658">
    <property type="term" value="F:branched-chain amino acid transmembrane transporter activity"/>
    <property type="evidence" value="ECO:0007669"/>
    <property type="project" value="InterPro"/>
</dbReference>
<dbReference type="PANTHER" id="PTHR11795">
    <property type="entry name" value="BRANCHED-CHAIN AMINO ACID TRANSPORT SYSTEM PERMEASE PROTEIN LIVH"/>
    <property type="match status" value="1"/>
</dbReference>
<dbReference type="CDD" id="cd06581">
    <property type="entry name" value="TM_PBP1_LivM_like"/>
    <property type="match status" value="1"/>
</dbReference>